<dbReference type="OrthoDB" id="435275at2759"/>
<feature type="compositionally biased region" description="Polar residues" evidence="8">
    <location>
        <begin position="542"/>
        <end position="553"/>
    </location>
</feature>
<reference evidence="10 11" key="1">
    <citation type="submission" date="2017-03" db="EMBL/GenBank/DDBJ databases">
        <title>Genomes of endolithic fungi from Antarctica.</title>
        <authorList>
            <person name="Coleine C."/>
            <person name="Masonjones S."/>
            <person name="Stajich J.E."/>
        </authorList>
    </citation>
    <scope>NUCLEOTIDE SEQUENCE [LARGE SCALE GENOMIC DNA]</scope>
    <source>
        <strain evidence="10 11">CCFEE 6314</strain>
    </source>
</reference>
<proteinExistence type="inferred from homology"/>
<sequence>MSRATGRHTRPKKLNAKQNVQIFREDQVEPQPDYDSQRAQIETGVEKAEEAEYHLQQAIKASHVAKADSKIKDAYIPTPPTIASDVKYDLLYPAGFQQPATYIRSSATVEDCAGVAYCMDEEDELALKLINAKALNGQPVCSEDQFEEVMNFFEETAQTKQPFAVVDSPPVLPLEELQDQFDDSTPAHVRTFSRVVYEHWKTRRTTTGNRGLAPRLKFETGAETDDSDPYVTFRRRELRQIRKTRNRDAQSAEKLRKLRMELETARDMLNAVKRREILRKEQLELERLVFEQRLAFRDTKRKLGIKGDDELLINQKVCLDKPQTCKRIKENVTDLLQQKQKVNPAMNPNQAALAQQLRMPMAPGTSSELRTLEDVTAAKEREMEKEIQTNVEKHIRWNEGFVDKTLAPLTPEAEPDYLEPNDHFLEAIATSIYLPTPPASISDEESNGPEVANKQAKHISRPPTPPIRYASPPSEEHGESMPAFRRRVGRGGRIMLDRKFTRPKRSAAEDDRWRFDSDNDDDSDTDMKDDSLARMVQRAYLNVSSRPSETQAQAMRKAQLEAGGPSHSSPSAPSVTITGPS</sequence>
<dbReference type="Pfam" id="PF10513">
    <property type="entry name" value="EPL1"/>
    <property type="match status" value="1"/>
</dbReference>
<dbReference type="InterPro" id="IPR024943">
    <property type="entry name" value="Enhancer_polycomb"/>
</dbReference>
<feature type="region of interest" description="Disordered" evidence="8">
    <location>
        <begin position="436"/>
        <end position="581"/>
    </location>
</feature>
<evidence type="ECO:0000256" key="7">
    <source>
        <dbReference type="RuleBase" id="RU361124"/>
    </source>
</evidence>
<dbReference type="GO" id="GO:0006357">
    <property type="term" value="P:regulation of transcription by RNA polymerase II"/>
    <property type="evidence" value="ECO:0007669"/>
    <property type="project" value="InterPro"/>
</dbReference>
<evidence type="ECO:0000256" key="1">
    <source>
        <dbReference type="ARBA" id="ARBA00004123"/>
    </source>
</evidence>
<dbReference type="GO" id="GO:0035267">
    <property type="term" value="C:NuA4 histone acetyltransferase complex"/>
    <property type="evidence" value="ECO:0007669"/>
    <property type="project" value="InterPro"/>
</dbReference>
<feature type="compositionally biased region" description="Basic residues" evidence="8">
    <location>
        <begin position="1"/>
        <end position="15"/>
    </location>
</feature>
<evidence type="ECO:0000256" key="3">
    <source>
        <dbReference type="ARBA" id="ARBA00023015"/>
    </source>
</evidence>
<dbReference type="VEuPathDB" id="FungiDB:PV10_08834"/>
<dbReference type="PANTHER" id="PTHR14898">
    <property type="entry name" value="ENHANCER OF POLYCOMB"/>
    <property type="match status" value="1"/>
</dbReference>
<evidence type="ECO:0000256" key="8">
    <source>
        <dbReference type="SAM" id="MobiDB-lite"/>
    </source>
</evidence>
<feature type="compositionally biased region" description="Basic and acidic residues" evidence="8">
    <location>
        <begin position="495"/>
        <end position="517"/>
    </location>
</feature>
<name>A0A438N381_EXOME</name>
<evidence type="ECO:0000256" key="6">
    <source>
        <dbReference type="ARBA" id="ARBA00025513"/>
    </source>
</evidence>
<accession>A0A438N381</accession>
<comment type="subcellular location">
    <subcellularLocation>
        <location evidence="1 7">Nucleus</location>
    </subcellularLocation>
</comment>
<evidence type="ECO:0000256" key="2">
    <source>
        <dbReference type="ARBA" id="ARBA00008035"/>
    </source>
</evidence>
<keyword evidence="3 7" id="KW-0805">Transcription regulation</keyword>
<dbReference type="EMBL" id="NAJM01000025">
    <property type="protein sequence ID" value="RVX70127.1"/>
    <property type="molecule type" value="Genomic_DNA"/>
</dbReference>
<evidence type="ECO:0000259" key="9">
    <source>
        <dbReference type="Pfam" id="PF10513"/>
    </source>
</evidence>
<keyword evidence="5 7" id="KW-0539">Nucleus</keyword>
<comment type="function">
    <text evidence="6">Component of the NuA4 histone acetyltransferase complex which is involved in transcriptional activation of selected genes principally by acetylation of nucleosomal histone H4 and H2A. The NuA4 complex is also involved in DNA repair. Involved in gene silencing by neighboring heterochromatin, blockage of the silencing spreading along the chromosome, and required for cell cycle progression through G2/M.</text>
</comment>
<evidence type="ECO:0000313" key="11">
    <source>
        <dbReference type="Proteomes" id="UP000288859"/>
    </source>
</evidence>
<evidence type="ECO:0000313" key="10">
    <source>
        <dbReference type="EMBL" id="RVX70127.1"/>
    </source>
</evidence>
<keyword evidence="4 7" id="KW-0804">Transcription</keyword>
<organism evidence="10 11">
    <name type="scientific">Exophiala mesophila</name>
    <name type="common">Black yeast-like fungus</name>
    <dbReference type="NCBI Taxonomy" id="212818"/>
    <lineage>
        <taxon>Eukaryota</taxon>
        <taxon>Fungi</taxon>
        <taxon>Dikarya</taxon>
        <taxon>Ascomycota</taxon>
        <taxon>Pezizomycotina</taxon>
        <taxon>Eurotiomycetes</taxon>
        <taxon>Chaetothyriomycetidae</taxon>
        <taxon>Chaetothyriales</taxon>
        <taxon>Herpotrichiellaceae</taxon>
        <taxon>Exophiala</taxon>
    </lineage>
</organism>
<comment type="caution">
    <text evidence="10">The sequence shown here is derived from an EMBL/GenBank/DDBJ whole genome shotgun (WGS) entry which is preliminary data.</text>
</comment>
<feature type="region of interest" description="Disordered" evidence="8">
    <location>
        <begin position="1"/>
        <end position="38"/>
    </location>
</feature>
<comment type="similarity">
    <text evidence="2 7">Belongs to the enhancer of polycomb family.</text>
</comment>
<dbReference type="Proteomes" id="UP000288859">
    <property type="component" value="Unassembled WGS sequence"/>
</dbReference>
<evidence type="ECO:0000256" key="5">
    <source>
        <dbReference type="ARBA" id="ARBA00023242"/>
    </source>
</evidence>
<feature type="compositionally biased region" description="Low complexity" evidence="8">
    <location>
        <begin position="562"/>
        <end position="574"/>
    </location>
</feature>
<protein>
    <recommendedName>
        <fullName evidence="7">Enhancer of polycomb-like protein</fullName>
    </recommendedName>
</protein>
<evidence type="ECO:0000256" key="4">
    <source>
        <dbReference type="ARBA" id="ARBA00023163"/>
    </source>
</evidence>
<feature type="domain" description="Enhancer of polycomb-like N-terminal" evidence="9">
    <location>
        <begin position="11"/>
        <end position="155"/>
    </location>
</feature>
<dbReference type="AlphaFoldDB" id="A0A438N381"/>
<dbReference type="GO" id="GO:0005634">
    <property type="term" value="C:nucleus"/>
    <property type="evidence" value="ECO:0007669"/>
    <property type="project" value="UniProtKB-SubCell"/>
</dbReference>
<gene>
    <name evidence="10" type="ORF">B0A52_06299</name>
</gene>
<dbReference type="InterPro" id="IPR019542">
    <property type="entry name" value="Enhancer_polycomb-like_N"/>
</dbReference>